<organism evidence="3 4">
    <name type="scientific">Ramlibacter algicola</name>
    <dbReference type="NCBI Taxonomy" id="2795217"/>
    <lineage>
        <taxon>Bacteria</taxon>
        <taxon>Pseudomonadati</taxon>
        <taxon>Pseudomonadota</taxon>
        <taxon>Betaproteobacteria</taxon>
        <taxon>Burkholderiales</taxon>
        <taxon>Comamonadaceae</taxon>
        <taxon>Ramlibacter</taxon>
    </lineage>
</organism>
<dbReference type="Proteomes" id="UP000617041">
    <property type="component" value="Unassembled WGS sequence"/>
</dbReference>
<protein>
    <submittedName>
        <fullName evidence="3">Tripartite tricarboxylate transporter substrate binding protein</fullName>
    </submittedName>
</protein>
<gene>
    <name evidence="3" type="ORF">I8E28_08140</name>
</gene>
<dbReference type="InterPro" id="IPR042100">
    <property type="entry name" value="Bug_dom1"/>
</dbReference>
<evidence type="ECO:0000313" key="4">
    <source>
        <dbReference type="Proteomes" id="UP000617041"/>
    </source>
</evidence>
<keyword evidence="2" id="KW-0732">Signal</keyword>
<evidence type="ECO:0000313" key="3">
    <source>
        <dbReference type="EMBL" id="MBK0392559.1"/>
    </source>
</evidence>
<dbReference type="PANTHER" id="PTHR42928:SF5">
    <property type="entry name" value="BLR1237 PROTEIN"/>
    <property type="match status" value="1"/>
</dbReference>
<feature type="chain" id="PRO_5037412555" evidence="2">
    <location>
        <begin position="26"/>
        <end position="324"/>
    </location>
</feature>
<evidence type="ECO:0000256" key="2">
    <source>
        <dbReference type="SAM" id="SignalP"/>
    </source>
</evidence>
<sequence length="324" mass="33917">MRSQIRRALLLAATSLALAAGQVAAADDYPSRPVRIVVPYGAGTGLDVLTRALMIKVGEELKTTLTVENLAGSNGIIGTQGVARAPADGYTLLATTQSHYTSGLMYTNLPYDPFKFIPVARFGQAQLVVVSSPTASFATVQQLVAEAKKQPGKLSFASLGSGSSAHMAGALFNSLAGIDLMHVPYKEASQALTDTIRGEPSINFVAMPTAASQIKAGKLRALAVTGARRSGSLPDVPTVAESGVPDYDMVAWYALLAPEGTPPAVVQKLSAAVSKVTGTAEFRAMLARMGMDPMPDDAKEFAAKLPAEVARWRQVVSLTNAKVN</sequence>
<dbReference type="CDD" id="cd13578">
    <property type="entry name" value="PBP2_Bug27"/>
    <property type="match status" value="1"/>
</dbReference>
<dbReference type="Pfam" id="PF03401">
    <property type="entry name" value="TctC"/>
    <property type="match status" value="1"/>
</dbReference>
<dbReference type="AlphaFoldDB" id="A0A934UQE7"/>
<reference evidence="3" key="1">
    <citation type="submission" date="2020-12" db="EMBL/GenBank/DDBJ databases">
        <title>Ramlibacter sp. nov., isolated from a freshwater alga, Cryptomonas.</title>
        <authorList>
            <person name="Kim H.M."/>
            <person name="Jeon C.O."/>
        </authorList>
    </citation>
    <scope>NUCLEOTIDE SEQUENCE</scope>
    <source>
        <strain evidence="3">CrO1</strain>
    </source>
</reference>
<dbReference type="InterPro" id="IPR005064">
    <property type="entry name" value="BUG"/>
</dbReference>
<dbReference type="EMBL" id="JAEDAO010000001">
    <property type="protein sequence ID" value="MBK0392559.1"/>
    <property type="molecule type" value="Genomic_DNA"/>
</dbReference>
<keyword evidence="4" id="KW-1185">Reference proteome</keyword>
<comment type="caution">
    <text evidence="3">The sequence shown here is derived from an EMBL/GenBank/DDBJ whole genome shotgun (WGS) entry which is preliminary data.</text>
</comment>
<evidence type="ECO:0000256" key="1">
    <source>
        <dbReference type="ARBA" id="ARBA00006987"/>
    </source>
</evidence>
<proteinExistence type="inferred from homology"/>
<dbReference type="PIRSF" id="PIRSF017082">
    <property type="entry name" value="YflP"/>
    <property type="match status" value="1"/>
</dbReference>
<dbReference type="Gene3D" id="3.40.190.10">
    <property type="entry name" value="Periplasmic binding protein-like II"/>
    <property type="match status" value="1"/>
</dbReference>
<dbReference type="SUPFAM" id="SSF53850">
    <property type="entry name" value="Periplasmic binding protein-like II"/>
    <property type="match status" value="1"/>
</dbReference>
<feature type="signal peptide" evidence="2">
    <location>
        <begin position="1"/>
        <end position="25"/>
    </location>
</feature>
<comment type="similarity">
    <text evidence="1">Belongs to the UPF0065 (bug) family.</text>
</comment>
<accession>A0A934UQE7</accession>
<dbReference type="Gene3D" id="3.40.190.150">
    <property type="entry name" value="Bordetella uptake gene, domain 1"/>
    <property type="match status" value="1"/>
</dbReference>
<name>A0A934UQE7_9BURK</name>
<dbReference type="RefSeq" id="WP_200787489.1">
    <property type="nucleotide sequence ID" value="NZ_JAEDAO010000001.1"/>
</dbReference>
<dbReference type="PANTHER" id="PTHR42928">
    <property type="entry name" value="TRICARBOXYLATE-BINDING PROTEIN"/>
    <property type="match status" value="1"/>
</dbReference>